<dbReference type="PROSITE" id="PS00154">
    <property type="entry name" value="ATPASE_E1_E2"/>
    <property type="match status" value="1"/>
</dbReference>
<dbReference type="NCBIfam" id="TIGR00003">
    <property type="entry name" value="copper ion binding protein"/>
    <property type="match status" value="3"/>
</dbReference>
<keyword evidence="23" id="KW-0378">Hydrolase</keyword>
<dbReference type="Pfam" id="PF00122">
    <property type="entry name" value="E1-E2_ATPase"/>
    <property type="match status" value="1"/>
</dbReference>
<dbReference type="SUPFAM" id="SSF81653">
    <property type="entry name" value="Calcium ATPase, transduction domain A"/>
    <property type="match status" value="1"/>
</dbReference>
<keyword evidence="6 21" id="KW-0812">Transmembrane</keyword>
<dbReference type="GO" id="GO:0005524">
    <property type="term" value="F:ATP binding"/>
    <property type="evidence" value="ECO:0007669"/>
    <property type="project" value="UniProtKB-UniRule"/>
</dbReference>
<dbReference type="InterPro" id="IPR006122">
    <property type="entry name" value="HMA_Cu_ion-bd"/>
</dbReference>
<dbReference type="PROSITE" id="PS50846">
    <property type="entry name" value="HMA_2"/>
    <property type="match status" value="3"/>
</dbReference>
<dbReference type="Gene3D" id="3.40.1110.10">
    <property type="entry name" value="Calcium-transporting ATPase, cytoplasmic domain N"/>
    <property type="match status" value="1"/>
</dbReference>
<evidence type="ECO:0000256" key="18">
    <source>
        <dbReference type="ARBA" id="ARBA00029719"/>
    </source>
</evidence>
<dbReference type="GO" id="GO:0016887">
    <property type="term" value="F:ATP hydrolysis activity"/>
    <property type="evidence" value="ECO:0007669"/>
    <property type="project" value="InterPro"/>
</dbReference>
<dbReference type="STRING" id="706434.HMPREF9429_00120"/>
<keyword evidence="8" id="KW-0677">Repeat</keyword>
<keyword evidence="24" id="KW-1185">Reference proteome</keyword>
<dbReference type="InterPro" id="IPR059000">
    <property type="entry name" value="ATPase_P-type_domA"/>
</dbReference>
<keyword evidence="16" id="KW-0406">Ion transport</keyword>
<evidence type="ECO:0000256" key="9">
    <source>
        <dbReference type="ARBA" id="ARBA00022741"/>
    </source>
</evidence>
<dbReference type="FunFam" id="3.30.70.100:FF:000005">
    <property type="entry name" value="Copper-exporting P-type ATPase A"/>
    <property type="match status" value="1"/>
</dbReference>
<dbReference type="eggNOG" id="COG2217">
    <property type="taxonomic scope" value="Bacteria"/>
</dbReference>
<keyword evidence="12" id="KW-0460">Magnesium</keyword>
<dbReference type="Pfam" id="PF00403">
    <property type="entry name" value="HMA"/>
    <property type="match status" value="3"/>
</dbReference>
<evidence type="ECO:0000256" key="13">
    <source>
        <dbReference type="ARBA" id="ARBA00022967"/>
    </source>
</evidence>
<comment type="catalytic activity">
    <reaction evidence="20">
        <text>Cu(+)(in) + ATP + H2O = Cu(+)(out) + ADP + phosphate + H(+)</text>
        <dbReference type="Rhea" id="RHEA:25792"/>
        <dbReference type="ChEBI" id="CHEBI:15377"/>
        <dbReference type="ChEBI" id="CHEBI:15378"/>
        <dbReference type="ChEBI" id="CHEBI:30616"/>
        <dbReference type="ChEBI" id="CHEBI:43474"/>
        <dbReference type="ChEBI" id="CHEBI:49552"/>
        <dbReference type="ChEBI" id="CHEBI:456216"/>
        <dbReference type="EC" id="7.2.2.8"/>
    </reaction>
</comment>
<dbReference type="PANTHER" id="PTHR43520">
    <property type="entry name" value="ATP7, ISOFORM B"/>
    <property type="match status" value="1"/>
</dbReference>
<dbReference type="InterPro" id="IPR044492">
    <property type="entry name" value="P_typ_ATPase_HD_dom"/>
</dbReference>
<feature type="transmembrane region" description="Helical" evidence="21">
    <location>
        <begin position="740"/>
        <end position="759"/>
    </location>
</feature>
<dbReference type="NCBIfam" id="TIGR01494">
    <property type="entry name" value="ATPase_P-type"/>
    <property type="match status" value="1"/>
</dbReference>
<dbReference type="InterPro" id="IPR036163">
    <property type="entry name" value="HMA_dom_sf"/>
</dbReference>
<dbReference type="GO" id="GO:0140581">
    <property type="term" value="F:P-type monovalent copper transporter activity"/>
    <property type="evidence" value="ECO:0007669"/>
    <property type="project" value="UniProtKB-EC"/>
</dbReference>
<keyword evidence="11 21" id="KW-0067">ATP-binding</keyword>
<dbReference type="InterPro" id="IPR036412">
    <property type="entry name" value="HAD-like_sf"/>
</dbReference>
<dbReference type="Gene3D" id="3.30.70.100">
    <property type="match status" value="3"/>
</dbReference>
<dbReference type="NCBIfam" id="TIGR01511">
    <property type="entry name" value="ATPase-IB1_Cu"/>
    <property type="match status" value="1"/>
</dbReference>
<dbReference type="FunFam" id="2.70.150.10:FF:000002">
    <property type="entry name" value="Copper-transporting ATPase 1, putative"/>
    <property type="match status" value="1"/>
</dbReference>
<evidence type="ECO:0000256" key="15">
    <source>
        <dbReference type="ARBA" id="ARBA00023008"/>
    </source>
</evidence>
<feature type="domain" description="HMA" evidence="22">
    <location>
        <begin position="858"/>
        <end position="923"/>
    </location>
</feature>
<feature type="transmembrane region" description="Helical" evidence="21">
    <location>
        <begin position="399"/>
        <end position="424"/>
    </location>
</feature>
<dbReference type="PROSITE" id="PS01047">
    <property type="entry name" value="HMA_1"/>
    <property type="match status" value="3"/>
</dbReference>
<evidence type="ECO:0000256" key="6">
    <source>
        <dbReference type="ARBA" id="ARBA00022692"/>
    </source>
</evidence>
<feature type="domain" description="HMA" evidence="22">
    <location>
        <begin position="2"/>
        <end position="68"/>
    </location>
</feature>
<dbReference type="AlphaFoldDB" id="E2Z9L6"/>
<keyword evidence="21" id="KW-1003">Cell membrane</keyword>
<dbReference type="InterPro" id="IPR006121">
    <property type="entry name" value="HMA_dom"/>
</dbReference>
<evidence type="ECO:0000256" key="20">
    <source>
        <dbReference type="ARBA" id="ARBA00049289"/>
    </source>
</evidence>
<evidence type="ECO:0000256" key="12">
    <source>
        <dbReference type="ARBA" id="ARBA00022842"/>
    </source>
</evidence>
<dbReference type="Proteomes" id="UP000003195">
    <property type="component" value="Unassembled WGS sequence"/>
</dbReference>
<evidence type="ECO:0000256" key="1">
    <source>
        <dbReference type="ARBA" id="ARBA00004651"/>
    </source>
</evidence>
<dbReference type="SUPFAM" id="SSF55008">
    <property type="entry name" value="HMA, heavy metal-associated domain"/>
    <property type="match status" value="3"/>
</dbReference>
<evidence type="ECO:0000256" key="3">
    <source>
        <dbReference type="ARBA" id="ARBA00012517"/>
    </source>
</evidence>
<evidence type="ECO:0000313" key="23">
    <source>
        <dbReference type="EMBL" id="EFQ05042.1"/>
    </source>
</evidence>
<keyword evidence="7 21" id="KW-0479">Metal-binding</keyword>
<dbReference type="Pfam" id="PF00702">
    <property type="entry name" value="Hydrolase"/>
    <property type="match status" value="1"/>
</dbReference>
<dbReference type="CDD" id="cd00371">
    <property type="entry name" value="HMA"/>
    <property type="match status" value="3"/>
</dbReference>
<dbReference type="InterPro" id="IPR017969">
    <property type="entry name" value="Heavy-metal-associated_CS"/>
</dbReference>
<feature type="transmembrane region" description="Helical" evidence="21">
    <location>
        <begin position="180"/>
        <end position="203"/>
    </location>
</feature>
<dbReference type="InterPro" id="IPR018303">
    <property type="entry name" value="ATPase_P-typ_P_site"/>
</dbReference>
<evidence type="ECO:0000313" key="24">
    <source>
        <dbReference type="Proteomes" id="UP000003195"/>
    </source>
</evidence>
<keyword evidence="10" id="KW-0187">Copper transport</keyword>
<dbReference type="SUPFAM" id="SSF81665">
    <property type="entry name" value="Calcium ATPase, transmembrane domain M"/>
    <property type="match status" value="1"/>
</dbReference>
<feature type="domain" description="HMA" evidence="22">
    <location>
        <begin position="785"/>
        <end position="850"/>
    </location>
</feature>
<evidence type="ECO:0000256" key="16">
    <source>
        <dbReference type="ARBA" id="ARBA00023065"/>
    </source>
</evidence>
<dbReference type="SFLD" id="SFLDF00027">
    <property type="entry name" value="p-type_atpase"/>
    <property type="match status" value="1"/>
</dbReference>
<dbReference type="SFLD" id="SFLDG00002">
    <property type="entry name" value="C1.7:_P-type_atpase_like"/>
    <property type="match status" value="1"/>
</dbReference>
<evidence type="ECO:0000256" key="21">
    <source>
        <dbReference type="RuleBase" id="RU362081"/>
    </source>
</evidence>
<gene>
    <name evidence="23" type="ORF">HMPREF9429_00120</name>
</gene>
<dbReference type="Gene3D" id="2.70.150.10">
    <property type="entry name" value="Calcium-transporting ATPase, cytoplasmic transduction domain A"/>
    <property type="match status" value="1"/>
</dbReference>
<evidence type="ECO:0000256" key="14">
    <source>
        <dbReference type="ARBA" id="ARBA00022989"/>
    </source>
</evidence>
<dbReference type="SUPFAM" id="SSF56784">
    <property type="entry name" value="HAD-like"/>
    <property type="match status" value="1"/>
</dbReference>
<dbReference type="EC" id="7.2.2.8" evidence="3"/>
<dbReference type="RefSeq" id="WP_006940830.1">
    <property type="nucleotide sequence ID" value="NZ_GL538177.1"/>
</dbReference>
<keyword evidence="14 21" id="KW-1133">Transmembrane helix</keyword>
<feature type="transmembrane region" description="Helical" evidence="21">
    <location>
        <begin position="141"/>
        <end position="159"/>
    </location>
</feature>
<keyword evidence="15" id="KW-0186">Copper</keyword>
<protein>
    <recommendedName>
        <fullName evidence="4">Copper-exporting P-type ATPase</fullName>
        <ecNumber evidence="3">7.2.2.8</ecNumber>
    </recommendedName>
    <alternativeName>
        <fullName evidence="18">Copper-exporting P-type ATPase A</fullName>
    </alternativeName>
    <alternativeName>
        <fullName evidence="19">Cu(+)-exporting ATPase</fullName>
    </alternativeName>
</protein>
<dbReference type="SFLD" id="SFLDS00003">
    <property type="entry name" value="Haloacid_Dehalogenase"/>
    <property type="match status" value="1"/>
</dbReference>
<feature type="transmembrane region" description="Helical" evidence="21">
    <location>
        <begin position="712"/>
        <end position="734"/>
    </location>
</feature>
<evidence type="ECO:0000256" key="10">
    <source>
        <dbReference type="ARBA" id="ARBA00022796"/>
    </source>
</evidence>
<evidence type="ECO:0000256" key="19">
    <source>
        <dbReference type="ARBA" id="ARBA00033239"/>
    </source>
</evidence>
<evidence type="ECO:0000256" key="2">
    <source>
        <dbReference type="ARBA" id="ARBA00006024"/>
    </source>
</evidence>
<evidence type="ECO:0000256" key="4">
    <source>
        <dbReference type="ARBA" id="ARBA00015102"/>
    </source>
</evidence>
<reference evidence="23 24" key="1">
    <citation type="submission" date="2010-08" db="EMBL/GenBank/DDBJ databases">
        <authorList>
            <person name="Weinstock G."/>
            <person name="Sodergren E."/>
            <person name="Clifton S."/>
            <person name="Fulton L."/>
            <person name="Fulton B."/>
            <person name="Courtney L."/>
            <person name="Fronick C."/>
            <person name="Harrison M."/>
            <person name="Strong C."/>
            <person name="Farmer C."/>
            <person name="Delahaunty K."/>
            <person name="Markovic C."/>
            <person name="Hall O."/>
            <person name="Minx P."/>
            <person name="Tomlinson C."/>
            <person name="Mitreva M."/>
            <person name="Hou S."/>
            <person name="Chen J."/>
            <person name="Wollam A."/>
            <person name="Pepin K.H."/>
            <person name="Johnson M."/>
            <person name="Bhonagiri V."/>
            <person name="Zhang X."/>
            <person name="Suruliraj S."/>
            <person name="Warren W."/>
            <person name="Chinwalla A."/>
            <person name="Mardis E.R."/>
            <person name="Wilson R.K."/>
        </authorList>
    </citation>
    <scope>NUCLEOTIDE SEQUENCE [LARGE SCALE GENOMIC DNA]</scope>
    <source>
        <strain evidence="23 24">F0359</strain>
    </source>
</reference>
<keyword evidence="13" id="KW-1278">Translocase</keyword>
<keyword evidence="5" id="KW-0813">Transport</keyword>
<dbReference type="EMBL" id="AECS01000003">
    <property type="protein sequence ID" value="EFQ05042.1"/>
    <property type="molecule type" value="Genomic_DNA"/>
</dbReference>
<dbReference type="InterPro" id="IPR023298">
    <property type="entry name" value="ATPase_P-typ_TM_dom_sf"/>
</dbReference>
<comment type="caution">
    <text evidence="23">The sequence shown here is derived from an EMBL/GenBank/DDBJ whole genome shotgun (WGS) entry which is preliminary data.</text>
</comment>
<sequence>MKHEKFIVTGMTCSACSSRVEKTVSQLEGMEKASVNLLTNSMQVDYDETKLSSQDIVDAVIGAGYGASSSDQQQAENVATPPTGGSSTIVDALNAMKKRLILSVLFLIPTMYVSSHGLFKAVFGLPVPDAVARIFDGPENAMIYAFAQFVLVLPIIYLNRHYYINGFRNLFKGAPNMDSLVGLGSAASALFGIFAIFRIAWGLGHNDLVLVESYSTNLYFESAGMIVTLITVGKYMEARAKGKTSQAIEKLMDLAPKEARVIRNGKESTIPVSQLQIGDEIIVRPGESIPADGVISEGTTSIDESALTGESIPVDKQVGDTVTAATMNKAGSIHMTAKRIGDDMTISQIIRLVDEASSSKAPIAKTADKIAGVFVPTVITIAIITAAVWYFLMGASLEFAFSLGISVLVISCPCALGLATPVAIMVGTGKGAENGILIKSGEALESAHSIDTVVMDKTGTITEGKPGVTDVLPLNTELHNLLSVAVGLENKSEHPLGAAIVQYGKDKNIVPAPVSDFTAIFGKGIRATVNGTAWYAGNRRLLEDVGIDTTSVINTLNRLGDEGKTPLLFATDKAIEGIIAVADMEKESSAKAIALFRHMGIQVVMLTGDNERTAKAVQQRLQIPKVIAEVLPQDKEKHISALQAEGHRVAMIGDGINDAPALMKADLGIAIGAGTDVAIESADAVLMKNDLLDAVTAVKLSKAVIRNIKENLFWAFFYNVIGIPLAAGVLYPLFGIKLSPIIGAGAMSLSSFCVVMNALRLRFFKVEHGDVSRETNSKDAQTHTVSTTLVVDGMTCAHCQKRVEDALTAIPGVVSATVDLSTNTAIVESKQNIPASEFNRVITDAGYILISPKEEKKMEQVLKIEGMMCGHCQKHVEEALSAMDGVTSVTVDLEGKKATVTTNKEISTDQFSKVIADAGYELVK</sequence>
<evidence type="ECO:0000256" key="11">
    <source>
        <dbReference type="ARBA" id="ARBA00022840"/>
    </source>
</evidence>
<feature type="transmembrane region" description="Helical" evidence="21">
    <location>
        <begin position="100"/>
        <end position="121"/>
    </location>
</feature>
<organism evidence="23 24">
    <name type="scientific">Megasphaera micronuciformis F0359</name>
    <dbReference type="NCBI Taxonomy" id="706434"/>
    <lineage>
        <taxon>Bacteria</taxon>
        <taxon>Bacillati</taxon>
        <taxon>Bacillota</taxon>
        <taxon>Negativicutes</taxon>
        <taxon>Veillonellales</taxon>
        <taxon>Veillonellaceae</taxon>
        <taxon>Megasphaera</taxon>
    </lineage>
</organism>
<dbReference type="NCBIfam" id="TIGR01525">
    <property type="entry name" value="ATPase-IB_hvy"/>
    <property type="match status" value="1"/>
</dbReference>
<dbReference type="GO" id="GO:0005507">
    <property type="term" value="F:copper ion binding"/>
    <property type="evidence" value="ECO:0007669"/>
    <property type="project" value="InterPro"/>
</dbReference>
<dbReference type="InterPro" id="IPR023299">
    <property type="entry name" value="ATPase_P-typ_cyto_dom_N"/>
</dbReference>
<name>E2Z9L6_9FIRM</name>
<dbReference type="InterPro" id="IPR023214">
    <property type="entry name" value="HAD_sf"/>
</dbReference>
<dbReference type="HOGENOM" id="CLU_001771_0_3_9"/>
<keyword evidence="17 21" id="KW-0472">Membrane</keyword>
<dbReference type="CDD" id="cd02094">
    <property type="entry name" value="P-type_ATPase_Cu-like"/>
    <property type="match status" value="1"/>
</dbReference>
<dbReference type="InterPro" id="IPR027256">
    <property type="entry name" value="P-typ_ATPase_IB"/>
</dbReference>
<dbReference type="GO" id="GO:0043682">
    <property type="term" value="F:P-type divalent copper transporter activity"/>
    <property type="evidence" value="ECO:0007669"/>
    <property type="project" value="TreeGrafter"/>
</dbReference>
<dbReference type="OrthoDB" id="9760802at2"/>
<dbReference type="InterPro" id="IPR008250">
    <property type="entry name" value="ATPase_P-typ_transduc_dom_A_sf"/>
</dbReference>
<comment type="similarity">
    <text evidence="2 21">Belongs to the cation transport ATPase (P-type) (TC 3.A.3) family. Type IB subfamily.</text>
</comment>
<evidence type="ECO:0000259" key="22">
    <source>
        <dbReference type="PROSITE" id="PS50846"/>
    </source>
</evidence>
<feature type="transmembrane region" description="Helical" evidence="21">
    <location>
        <begin position="218"/>
        <end position="236"/>
    </location>
</feature>
<dbReference type="GO" id="GO:0005886">
    <property type="term" value="C:plasma membrane"/>
    <property type="evidence" value="ECO:0007669"/>
    <property type="project" value="UniProtKB-SubCell"/>
</dbReference>
<comment type="subcellular location">
    <subcellularLocation>
        <location evidence="1">Cell membrane</location>
        <topology evidence="1">Multi-pass membrane protein</topology>
    </subcellularLocation>
</comment>
<accession>E2Z9L6</accession>
<dbReference type="PANTHER" id="PTHR43520:SF8">
    <property type="entry name" value="P-TYPE CU(+) TRANSPORTER"/>
    <property type="match status" value="1"/>
</dbReference>
<evidence type="ECO:0000256" key="5">
    <source>
        <dbReference type="ARBA" id="ARBA00022448"/>
    </source>
</evidence>
<evidence type="ECO:0000256" key="17">
    <source>
        <dbReference type="ARBA" id="ARBA00023136"/>
    </source>
</evidence>
<dbReference type="FunFam" id="3.30.70.100:FF:000001">
    <property type="entry name" value="ATPase copper transporting beta"/>
    <property type="match status" value="1"/>
</dbReference>
<dbReference type="GO" id="GO:0055070">
    <property type="term" value="P:copper ion homeostasis"/>
    <property type="evidence" value="ECO:0007669"/>
    <property type="project" value="TreeGrafter"/>
</dbReference>
<evidence type="ECO:0000256" key="8">
    <source>
        <dbReference type="ARBA" id="ARBA00022737"/>
    </source>
</evidence>
<evidence type="ECO:0000256" key="7">
    <source>
        <dbReference type="ARBA" id="ARBA00022723"/>
    </source>
</evidence>
<dbReference type="PRINTS" id="PR00119">
    <property type="entry name" value="CATATPASE"/>
</dbReference>
<dbReference type="PRINTS" id="PR00943">
    <property type="entry name" value="CUATPASE"/>
</dbReference>
<dbReference type="Gene3D" id="3.40.50.1000">
    <property type="entry name" value="HAD superfamily/HAD-like"/>
    <property type="match status" value="1"/>
</dbReference>
<keyword evidence="9 21" id="KW-0547">Nucleotide-binding</keyword>
<feature type="transmembrane region" description="Helical" evidence="21">
    <location>
        <begin position="370"/>
        <end position="393"/>
    </location>
</feature>
<dbReference type="InterPro" id="IPR001757">
    <property type="entry name" value="P_typ_ATPase"/>
</dbReference>
<proteinExistence type="inferred from homology"/>